<name>A0A1V4EUD0_9BACL</name>
<dbReference type="SUPFAM" id="SSF52540">
    <property type="entry name" value="P-loop containing nucleoside triphosphate hydrolases"/>
    <property type="match status" value="1"/>
</dbReference>
<dbReference type="EMBL" id="MWPS01000016">
    <property type="protein sequence ID" value="OPG16557.1"/>
    <property type="molecule type" value="Genomic_DNA"/>
</dbReference>
<dbReference type="PRINTS" id="PR00300">
    <property type="entry name" value="CLPPROTEASEA"/>
</dbReference>
<keyword evidence="4" id="KW-1185">Reference proteome</keyword>
<accession>A0A1V4EUD0</accession>
<proteinExistence type="inferred from homology"/>
<sequence length="278" mass="31849">MSVIKKDALASFGYLASDSLTRSVELSHILDRPLLLEGPAGVGKTALASAVASVLDRDLIRLQCYEGIDAHQALYDWNYHLQWVDLTKGASETVFSSRYLIERPLLKAFTTERGAVLLLDEIDRADESFEAMLLEYLGEKQITIPEYQTVRPFISPFILLTSNRTRPLSDALRRRIFYHHMDYPTREEEARILFAHVPNAKEELLDFVGTRLRVFRNYPLIKLPGTAEAIDWTRALIALQVQKPWDKSLIISSLGCVLKDEYDWNYVLARMPEWLSDS</sequence>
<feature type="domain" description="AAA+ ATPase" evidence="2">
    <location>
        <begin position="30"/>
        <end position="187"/>
    </location>
</feature>
<reference evidence="3 4" key="1">
    <citation type="submission" date="2017-02" db="EMBL/GenBank/DDBJ databases">
        <title>Draft genome of Acidibacillus ferrooxidans Huett2.</title>
        <authorList>
            <person name="Schopf S."/>
        </authorList>
    </citation>
    <scope>NUCLEOTIDE SEQUENCE [LARGE SCALE GENOMIC DNA]</scope>
    <source>
        <strain evidence="3 4">Huett2</strain>
    </source>
</reference>
<dbReference type="RefSeq" id="WP_079290285.1">
    <property type="nucleotide sequence ID" value="NZ_MWPS01000016.1"/>
</dbReference>
<dbReference type="SMART" id="SM00382">
    <property type="entry name" value="AAA"/>
    <property type="match status" value="1"/>
</dbReference>
<gene>
    <name evidence="3" type="ORF">B2M26_06720</name>
</gene>
<dbReference type="InterPro" id="IPR003593">
    <property type="entry name" value="AAA+_ATPase"/>
</dbReference>
<dbReference type="InterPro" id="IPR027417">
    <property type="entry name" value="P-loop_NTPase"/>
</dbReference>
<organism evidence="3 4">
    <name type="scientific">Ferroacidibacillus organovorans</name>
    <dbReference type="NCBI Taxonomy" id="1765683"/>
    <lineage>
        <taxon>Bacteria</taxon>
        <taxon>Bacillati</taxon>
        <taxon>Bacillota</taxon>
        <taxon>Bacilli</taxon>
        <taxon>Bacillales</taxon>
        <taxon>Alicyclobacillaceae</taxon>
        <taxon>Ferroacidibacillus</taxon>
    </lineage>
</organism>
<comment type="similarity">
    <text evidence="1">Belongs to the CbbQ/NirQ/NorQ/GpvN family.</text>
</comment>
<dbReference type="InterPro" id="IPR011704">
    <property type="entry name" value="ATPase_dyneun-rel_AAA"/>
</dbReference>
<dbReference type="Gene3D" id="3.40.50.300">
    <property type="entry name" value="P-loop containing nucleotide triphosphate hydrolases"/>
    <property type="match status" value="1"/>
</dbReference>
<dbReference type="InterPro" id="IPR001270">
    <property type="entry name" value="ClpA/B"/>
</dbReference>
<dbReference type="InterPro" id="IPR050764">
    <property type="entry name" value="CbbQ/NirQ/NorQ/GpvN"/>
</dbReference>
<evidence type="ECO:0000313" key="4">
    <source>
        <dbReference type="Proteomes" id="UP000190229"/>
    </source>
</evidence>
<dbReference type="AlphaFoldDB" id="A0A1V4EUD0"/>
<evidence type="ECO:0000259" key="2">
    <source>
        <dbReference type="SMART" id="SM00382"/>
    </source>
</evidence>
<dbReference type="Proteomes" id="UP000190229">
    <property type="component" value="Unassembled WGS sequence"/>
</dbReference>
<dbReference type="GO" id="GO:0016887">
    <property type="term" value="F:ATP hydrolysis activity"/>
    <property type="evidence" value="ECO:0007669"/>
    <property type="project" value="InterPro"/>
</dbReference>
<protein>
    <recommendedName>
        <fullName evidence="2">AAA+ ATPase domain-containing protein</fullName>
    </recommendedName>
</protein>
<dbReference type="PANTHER" id="PTHR42759">
    <property type="entry name" value="MOXR FAMILY PROTEIN"/>
    <property type="match status" value="1"/>
</dbReference>
<dbReference type="PANTHER" id="PTHR42759:SF1">
    <property type="entry name" value="MAGNESIUM-CHELATASE SUBUNIT CHLD"/>
    <property type="match status" value="1"/>
</dbReference>
<evidence type="ECO:0000313" key="3">
    <source>
        <dbReference type="EMBL" id="OPG16557.1"/>
    </source>
</evidence>
<evidence type="ECO:0000256" key="1">
    <source>
        <dbReference type="ARBA" id="ARBA00009417"/>
    </source>
</evidence>
<dbReference type="CDD" id="cd00009">
    <property type="entry name" value="AAA"/>
    <property type="match status" value="1"/>
</dbReference>
<dbReference type="GO" id="GO:0005524">
    <property type="term" value="F:ATP binding"/>
    <property type="evidence" value="ECO:0007669"/>
    <property type="project" value="InterPro"/>
</dbReference>
<comment type="caution">
    <text evidence="3">The sequence shown here is derived from an EMBL/GenBank/DDBJ whole genome shotgun (WGS) entry which is preliminary data.</text>
</comment>
<dbReference type="Pfam" id="PF07728">
    <property type="entry name" value="AAA_5"/>
    <property type="match status" value="1"/>
</dbReference>